<protein>
    <recommendedName>
        <fullName evidence="4">DMT family protein</fullName>
    </recommendedName>
</protein>
<feature type="transmembrane region" description="Helical" evidence="1">
    <location>
        <begin position="12"/>
        <end position="29"/>
    </location>
</feature>
<name>A0A8J3DPE9_9HYPH</name>
<dbReference type="InterPro" id="IPR007437">
    <property type="entry name" value="DUF486"/>
</dbReference>
<reference evidence="2" key="2">
    <citation type="submission" date="2020-09" db="EMBL/GenBank/DDBJ databases">
        <authorList>
            <person name="Sun Q."/>
            <person name="Kim S."/>
        </authorList>
    </citation>
    <scope>NUCLEOTIDE SEQUENCE</scope>
    <source>
        <strain evidence="2">KCTC 42249</strain>
    </source>
</reference>
<dbReference type="EMBL" id="BMZQ01000001">
    <property type="protein sequence ID" value="GHD11564.1"/>
    <property type="molecule type" value="Genomic_DNA"/>
</dbReference>
<dbReference type="RefSeq" id="WP_189502808.1">
    <property type="nucleotide sequence ID" value="NZ_BMZQ01000001.1"/>
</dbReference>
<evidence type="ECO:0008006" key="4">
    <source>
        <dbReference type="Google" id="ProtNLM"/>
    </source>
</evidence>
<dbReference type="PANTHER" id="PTHR38482">
    <property type="entry name" value="DMT FAMILY PROTEIN"/>
    <property type="match status" value="1"/>
</dbReference>
<feature type="transmembrane region" description="Helical" evidence="1">
    <location>
        <begin position="74"/>
        <end position="91"/>
    </location>
</feature>
<feature type="transmembrane region" description="Helical" evidence="1">
    <location>
        <begin position="35"/>
        <end position="54"/>
    </location>
</feature>
<accession>A0A8J3DPE9</accession>
<dbReference type="PANTHER" id="PTHR38482:SF1">
    <property type="entry name" value="DMT FAMILY PROTEIN"/>
    <property type="match status" value="1"/>
</dbReference>
<feature type="transmembrane region" description="Helical" evidence="1">
    <location>
        <begin position="97"/>
        <end position="114"/>
    </location>
</feature>
<evidence type="ECO:0000256" key="1">
    <source>
        <dbReference type="SAM" id="Phobius"/>
    </source>
</evidence>
<proteinExistence type="predicted"/>
<evidence type="ECO:0000313" key="2">
    <source>
        <dbReference type="EMBL" id="GHD11564.1"/>
    </source>
</evidence>
<keyword evidence="1" id="KW-1133">Transmembrane helix</keyword>
<organism evidence="2 3">
    <name type="scientific">Tianweitania populi</name>
    <dbReference type="NCBI Taxonomy" id="1607949"/>
    <lineage>
        <taxon>Bacteria</taxon>
        <taxon>Pseudomonadati</taxon>
        <taxon>Pseudomonadota</taxon>
        <taxon>Alphaproteobacteria</taxon>
        <taxon>Hyphomicrobiales</taxon>
        <taxon>Phyllobacteriaceae</taxon>
        <taxon>Tianweitania</taxon>
    </lineage>
</organism>
<keyword evidence="1" id="KW-0812">Transmembrane</keyword>
<dbReference type="AlphaFoldDB" id="A0A8J3DPE9"/>
<comment type="caution">
    <text evidence="2">The sequence shown here is derived from an EMBL/GenBank/DDBJ whole genome shotgun (WGS) entry which is preliminary data.</text>
</comment>
<sequence length="116" mass="12726">MSELLAPRLLPILMLVASNVFMTFAWYGHLKFKGAALWTVVLVSWGIAFFEYWLAVPANRIGSAVYSAAELKTIQEVITLVVFAVFSVFYLKEALTLNHVLGFALIAGGAALIFKG</sequence>
<dbReference type="PIRSF" id="PIRSF021239">
    <property type="entry name" value="UCP021239"/>
    <property type="match status" value="1"/>
</dbReference>
<keyword evidence="1" id="KW-0472">Membrane</keyword>
<dbReference type="Pfam" id="PF04342">
    <property type="entry name" value="DMT_6"/>
    <property type="match status" value="1"/>
</dbReference>
<reference evidence="2" key="1">
    <citation type="journal article" date="2014" name="Int. J. Syst. Evol. Microbiol.">
        <title>Complete genome sequence of Corynebacterium casei LMG S-19264T (=DSM 44701T), isolated from a smear-ripened cheese.</title>
        <authorList>
            <consortium name="US DOE Joint Genome Institute (JGI-PGF)"/>
            <person name="Walter F."/>
            <person name="Albersmeier A."/>
            <person name="Kalinowski J."/>
            <person name="Ruckert C."/>
        </authorList>
    </citation>
    <scope>NUCLEOTIDE SEQUENCE</scope>
    <source>
        <strain evidence="2">KCTC 42249</strain>
    </source>
</reference>
<keyword evidence="3" id="KW-1185">Reference proteome</keyword>
<gene>
    <name evidence="2" type="ORF">GCM10016234_14870</name>
</gene>
<dbReference type="Proteomes" id="UP000630142">
    <property type="component" value="Unassembled WGS sequence"/>
</dbReference>
<evidence type="ECO:0000313" key="3">
    <source>
        <dbReference type="Proteomes" id="UP000630142"/>
    </source>
</evidence>